<evidence type="ECO:0000313" key="1">
    <source>
        <dbReference type="EMBL" id="GHA93011.1"/>
    </source>
</evidence>
<dbReference type="EMBL" id="BMVO01000003">
    <property type="protein sequence ID" value="GHA93011.1"/>
    <property type="molecule type" value="Genomic_DNA"/>
</dbReference>
<evidence type="ECO:0000313" key="2">
    <source>
        <dbReference type="Proteomes" id="UP000599437"/>
    </source>
</evidence>
<organism evidence="1 2">
    <name type="scientific">Streptomyces chryseus</name>
    <dbReference type="NCBI Taxonomy" id="68186"/>
    <lineage>
        <taxon>Bacteria</taxon>
        <taxon>Bacillati</taxon>
        <taxon>Actinomycetota</taxon>
        <taxon>Actinomycetes</taxon>
        <taxon>Kitasatosporales</taxon>
        <taxon>Streptomycetaceae</taxon>
        <taxon>Streptomyces</taxon>
    </lineage>
</organism>
<reference evidence="2" key="1">
    <citation type="journal article" date="2019" name="Int. J. Syst. Evol. Microbiol.">
        <title>The Global Catalogue of Microorganisms (GCM) 10K type strain sequencing project: providing services to taxonomists for standard genome sequencing and annotation.</title>
        <authorList>
            <consortium name="The Broad Institute Genomics Platform"/>
            <consortium name="The Broad Institute Genome Sequencing Center for Infectious Disease"/>
            <person name="Wu L."/>
            <person name="Ma J."/>
        </authorList>
    </citation>
    <scope>NUCLEOTIDE SEQUENCE [LARGE SCALE GENOMIC DNA]</scope>
    <source>
        <strain evidence="2">JCM 4737</strain>
    </source>
</reference>
<proteinExistence type="predicted"/>
<gene>
    <name evidence="1" type="ORF">GCM10010346_14580</name>
</gene>
<name>A0ABQ3DGI2_9ACTN</name>
<keyword evidence="2" id="KW-1185">Reference proteome</keyword>
<comment type="caution">
    <text evidence="1">The sequence shown here is derived from an EMBL/GenBank/DDBJ whole genome shotgun (WGS) entry which is preliminary data.</text>
</comment>
<protein>
    <submittedName>
        <fullName evidence="1">Uncharacterized protein</fullName>
    </submittedName>
</protein>
<sequence length="77" mass="8174">MGEEAEYAGLAPPSRAAPPTVAADEVIILRRESFVRRYSCCSGMLMRRAICSGIPVRGVSAMKKNFPVAPNSGQSCG</sequence>
<accession>A0ABQ3DGI2</accession>
<dbReference type="Proteomes" id="UP000599437">
    <property type="component" value="Unassembled WGS sequence"/>
</dbReference>